<evidence type="ECO:0000259" key="2">
    <source>
        <dbReference type="Pfam" id="PF13193"/>
    </source>
</evidence>
<dbReference type="Pfam" id="PF13193">
    <property type="entry name" value="AMP-binding_C"/>
    <property type="match status" value="1"/>
</dbReference>
<dbReference type="Proteomes" id="UP001519535">
    <property type="component" value="Unassembled WGS sequence"/>
</dbReference>
<dbReference type="RefSeq" id="WP_214091984.1">
    <property type="nucleotide sequence ID" value="NZ_JAHCLR010000007.1"/>
</dbReference>
<dbReference type="InterPro" id="IPR000873">
    <property type="entry name" value="AMP-dep_synth/lig_dom"/>
</dbReference>
<feature type="domain" description="AMP-binding enzyme C-terminal" evidence="2">
    <location>
        <begin position="425"/>
        <end position="503"/>
    </location>
</feature>
<name>A0ABS5RFN5_9MYCO</name>
<proteinExistence type="predicted"/>
<dbReference type="PROSITE" id="PS00455">
    <property type="entry name" value="AMP_BINDING"/>
    <property type="match status" value="1"/>
</dbReference>
<comment type="caution">
    <text evidence="3">The sequence shown here is derived from an EMBL/GenBank/DDBJ whole genome shotgun (WGS) entry which is preliminary data.</text>
</comment>
<protein>
    <submittedName>
        <fullName evidence="3">Acyl-CoA synthetase</fullName>
    </submittedName>
</protein>
<evidence type="ECO:0000259" key="1">
    <source>
        <dbReference type="Pfam" id="PF00501"/>
    </source>
</evidence>
<keyword evidence="4" id="KW-1185">Reference proteome</keyword>
<feature type="domain" description="AMP-dependent synthetase/ligase" evidence="1">
    <location>
        <begin position="14"/>
        <end position="366"/>
    </location>
</feature>
<dbReference type="InterPro" id="IPR045851">
    <property type="entry name" value="AMP-bd_C_sf"/>
</dbReference>
<accession>A0ABS5RFN5</accession>
<gene>
    <name evidence="3" type="ORF">KIH27_05750</name>
</gene>
<dbReference type="Pfam" id="PF00501">
    <property type="entry name" value="AMP-binding"/>
    <property type="match status" value="1"/>
</dbReference>
<evidence type="ECO:0000313" key="3">
    <source>
        <dbReference type="EMBL" id="MBS9533092.1"/>
    </source>
</evidence>
<reference evidence="3 4" key="1">
    <citation type="submission" date="2021-05" db="EMBL/GenBank/DDBJ databases">
        <title>Mycobacterium acidophilum sp. nov., an extremely acid-tolerant member of the genus Mycobacterium.</title>
        <authorList>
            <person name="Xia J."/>
        </authorList>
    </citation>
    <scope>NUCLEOTIDE SEQUENCE [LARGE SCALE GENOMIC DNA]</scope>
    <source>
        <strain evidence="3 4">M1</strain>
    </source>
</reference>
<dbReference type="InterPro" id="IPR020845">
    <property type="entry name" value="AMP-binding_CS"/>
</dbReference>
<dbReference type="PANTHER" id="PTHR24096">
    <property type="entry name" value="LONG-CHAIN-FATTY-ACID--COA LIGASE"/>
    <property type="match status" value="1"/>
</dbReference>
<dbReference type="SUPFAM" id="SSF56801">
    <property type="entry name" value="Acetyl-CoA synthetase-like"/>
    <property type="match status" value="1"/>
</dbReference>
<dbReference type="Gene3D" id="3.40.50.12780">
    <property type="entry name" value="N-terminal domain of ligase-like"/>
    <property type="match status" value="1"/>
</dbReference>
<sequence length="521" mass="56602">MTQTSAAQTGLWNIARDTPDAVAVVDVHGGQLTYGELAARANRYGRGLQTLGLRPGDVLVMVLPNTVDTLAVYFAALQTGLYIVAINWHLTGPEIGYILSDSGAKALVAHERFAEAATLAADEAGLAAERRFAVGDINGFTPLSSLGADEPAARPDIRTLGAAMLYTSGTTGKPKGVQRPLTGADPDAVNPAAVGFFGLYDLAPFDNHVHICGSPLYHTAVLNFSAISIQLGHKVVLMDKWDPEEMLRLIQEHKVTHSHMVPTQFRRLLALPKEVRDRYDVSSLRNVIHGAAPCPPEVKRQMLEWWGPVITEYYAATEGGGTKISGAEWLEHPGSVGKAWPYSVVKVLDDDGNELPAGEVGTVYMQMGGSSFSYHNDDKKTAESRAGDLFTVGDVGYLDADGYLYLQDRKTNMIISGGVNVYPAEIENELIMHPKVLDVAVFGVPDEDWGEAIKAVVQPAEGVVGDDALTAELMEYAAARLAKFKLPKSIDYIVEMPRDPNGKLYKRKLRDPYWEGRDAKI</sequence>
<dbReference type="InterPro" id="IPR025110">
    <property type="entry name" value="AMP-bd_C"/>
</dbReference>
<dbReference type="InterPro" id="IPR042099">
    <property type="entry name" value="ANL_N_sf"/>
</dbReference>
<dbReference type="PANTHER" id="PTHR24096:SF323">
    <property type="entry name" value="BLR3536 PROTEIN"/>
    <property type="match status" value="1"/>
</dbReference>
<dbReference type="EMBL" id="JAHCLR010000007">
    <property type="protein sequence ID" value="MBS9533092.1"/>
    <property type="molecule type" value="Genomic_DNA"/>
</dbReference>
<evidence type="ECO:0000313" key="4">
    <source>
        <dbReference type="Proteomes" id="UP001519535"/>
    </source>
</evidence>
<organism evidence="3 4">
    <name type="scientific">Mycolicibacter acidiphilus</name>
    <dbReference type="NCBI Taxonomy" id="2835306"/>
    <lineage>
        <taxon>Bacteria</taxon>
        <taxon>Bacillati</taxon>
        <taxon>Actinomycetota</taxon>
        <taxon>Actinomycetes</taxon>
        <taxon>Mycobacteriales</taxon>
        <taxon>Mycobacteriaceae</taxon>
        <taxon>Mycolicibacter</taxon>
    </lineage>
</organism>
<dbReference type="Gene3D" id="3.30.300.30">
    <property type="match status" value="1"/>
</dbReference>